<evidence type="ECO:0000259" key="1">
    <source>
        <dbReference type="Pfam" id="PF13401"/>
    </source>
</evidence>
<protein>
    <submittedName>
        <fullName evidence="2">AAA domain protein</fullName>
    </submittedName>
</protein>
<proteinExistence type="predicted"/>
<dbReference type="Gene3D" id="3.40.50.300">
    <property type="entry name" value="P-loop containing nucleotide triphosphate hydrolases"/>
    <property type="match status" value="1"/>
</dbReference>
<dbReference type="EMBL" id="BK015445">
    <property type="protein sequence ID" value="DAE07053.1"/>
    <property type="molecule type" value="Genomic_DNA"/>
</dbReference>
<dbReference type="SUPFAM" id="SSF52540">
    <property type="entry name" value="P-loop containing nucleoside triphosphate hydrolases"/>
    <property type="match status" value="1"/>
</dbReference>
<dbReference type="PANTHER" id="PTHR35894">
    <property type="entry name" value="GENERAL SECRETION PATHWAY PROTEIN A-RELATED"/>
    <property type="match status" value="1"/>
</dbReference>
<evidence type="ECO:0000313" key="2">
    <source>
        <dbReference type="EMBL" id="DAE07053.1"/>
    </source>
</evidence>
<dbReference type="InterPro" id="IPR049945">
    <property type="entry name" value="AAA_22"/>
</dbReference>
<sequence>MKQLSLEEKKSIQAQLQAYVAKYPSQAKAVNSLTGGSVGTISVILNGKFDGVSDEMFARIRAQVAPVGASDWNLCETTAFRELSAIFEDARQNKNVAWIVGSAGIGKSTAARSYAASHENVFHICCSEDMQRGDFIRELAQKIGIKSNKESLRERLQIVTDQLKTLDNPLLIFDEGDKLMDCVFYYFISIYNVLEGHCGIVFLSTEYIKRRMENGLAYNKKGYDEIFSRVCRRFIDLTPVTAHEVDALCRANGLDDDRKIAEVVKDASTCRFDLRRVRKAVHKTRRIAEIRG</sequence>
<dbReference type="InterPro" id="IPR052026">
    <property type="entry name" value="ExeA_AAA_ATPase_DNA-bind"/>
</dbReference>
<dbReference type="InterPro" id="IPR027417">
    <property type="entry name" value="P-loop_NTPase"/>
</dbReference>
<dbReference type="Pfam" id="PF13401">
    <property type="entry name" value="AAA_22"/>
    <property type="match status" value="1"/>
</dbReference>
<name>A0A8S5PKF0_9CAUD</name>
<dbReference type="GO" id="GO:0016887">
    <property type="term" value="F:ATP hydrolysis activity"/>
    <property type="evidence" value="ECO:0007669"/>
    <property type="project" value="InterPro"/>
</dbReference>
<feature type="domain" description="ORC1/DEAH AAA+ ATPase" evidence="1">
    <location>
        <begin position="92"/>
        <end position="202"/>
    </location>
</feature>
<accession>A0A8S5PKF0</accession>
<dbReference type="PANTHER" id="PTHR35894:SF5">
    <property type="entry name" value="MU-LIKE PROPHAGE FLUMU DNA TRANSPOSITION PROTEIN B"/>
    <property type="match status" value="1"/>
</dbReference>
<organism evidence="2">
    <name type="scientific">Siphoviridae sp. ctcUB23</name>
    <dbReference type="NCBI Taxonomy" id="2825573"/>
    <lineage>
        <taxon>Viruses</taxon>
        <taxon>Duplodnaviria</taxon>
        <taxon>Heunggongvirae</taxon>
        <taxon>Uroviricota</taxon>
        <taxon>Caudoviricetes</taxon>
    </lineage>
</organism>
<reference evidence="2" key="1">
    <citation type="journal article" date="2021" name="Proc. Natl. Acad. Sci. U.S.A.">
        <title>A Catalog of Tens of Thousands of Viruses from Human Metagenomes Reveals Hidden Associations with Chronic Diseases.</title>
        <authorList>
            <person name="Tisza M.J."/>
            <person name="Buck C.B."/>
        </authorList>
    </citation>
    <scope>NUCLEOTIDE SEQUENCE</scope>
    <source>
        <strain evidence="2">CtcUB23</strain>
    </source>
</reference>